<accession>A0A395GTE5</accession>
<dbReference type="SUPFAM" id="SSF48264">
    <property type="entry name" value="Cytochrome P450"/>
    <property type="match status" value="1"/>
</dbReference>
<evidence type="ECO:0000256" key="1">
    <source>
        <dbReference type="ARBA" id="ARBA00001971"/>
    </source>
</evidence>
<dbReference type="GO" id="GO:0005506">
    <property type="term" value="F:iron ion binding"/>
    <property type="evidence" value="ECO:0007669"/>
    <property type="project" value="InterPro"/>
</dbReference>
<dbReference type="PANTHER" id="PTHR24305">
    <property type="entry name" value="CYTOCHROME P450"/>
    <property type="match status" value="1"/>
</dbReference>
<dbReference type="GO" id="GO:0016705">
    <property type="term" value="F:oxidoreductase activity, acting on paired donors, with incorporation or reduction of molecular oxygen"/>
    <property type="evidence" value="ECO:0007669"/>
    <property type="project" value="InterPro"/>
</dbReference>
<keyword evidence="4" id="KW-0560">Oxidoreductase</keyword>
<evidence type="ECO:0000313" key="9">
    <source>
        <dbReference type="EMBL" id="RAK98454.1"/>
    </source>
</evidence>
<dbReference type="Pfam" id="PF00067">
    <property type="entry name" value="p450"/>
    <property type="match status" value="1"/>
</dbReference>
<dbReference type="EMBL" id="KZ824453">
    <property type="protein sequence ID" value="RAK98454.1"/>
    <property type="molecule type" value="Genomic_DNA"/>
</dbReference>
<feature type="signal peptide" evidence="8">
    <location>
        <begin position="1"/>
        <end position="19"/>
    </location>
</feature>
<dbReference type="GeneID" id="37222880"/>
<feature type="region of interest" description="Disordered" evidence="7">
    <location>
        <begin position="232"/>
        <end position="256"/>
    </location>
</feature>
<evidence type="ECO:0000256" key="8">
    <source>
        <dbReference type="SAM" id="SignalP"/>
    </source>
</evidence>
<dbReference type="Proteomes" id="UP000249402">
    <property type="component" value="Unassembled WGS sequence"/>
</dbReference>
<evidence type="ECO:0000256" key="6">
    <source>
        <dbReference type="ARBA" id="ARBA00023033"/>
    </source>
</evidence>
<organism evidence="9 10">
    <name type="scientific">Aspergillus ibericus CBS 121593</name>
    <dbReference type="NCBI Taxonomy" id="1448316"/>
    <lineage>
        <taxon>Eukaryota</taxon>
        <taxon>Fungi</taxon>
        <taxon>Dikarya</taxon>
        <taxon>Ascomycota</taxon>
        <taxon>Pezizomycotina</taxon>
        <taxon>Eurotiomycetes</taxon>
        <taxon>Eurotiomycetidae</taxon>
        <taxon>Eurotiales</taxon>
        <taxon>Aspergillaceae</taxon>
        <taxon>Aspergillus</taxon>
        <taxon>Aspergillus subgen. Circumdati</taxon>
    </lineage>
</organism>
<comment type="similarity">
    <text evidence="2">Belongs to the cytochrome P450 family.</text>
</comment>
<evidence type="ECO:0000256" key="4">
    <source>
        <dbReference type="ARBA" id="ARBA00023002"/>
    </source>
</evidence>
<keyword evidence="6" id="KW-0503">Monooxygenase</keyword>
<dbReference type="GO" id="GO:0004497">
    <property type="term" value="F:monooxygenase activity"/>
    <property type="evidence" value="ECO:0007669"/>
    <property type="project" value="UniProtKB-KW"/>
</dbReference>
<evidence type="ECO:0000256" key="5">
    <source>
        <dbReference type="ARBA" id="ARBA00023004"/>
    </source>
</evidence>
<dbReference type="PANTHER" id="PTHR24305:SF235">
    <property type="entry name" value="CYTOCHROME P450 MONOOXYGENASE APDB-RELATED"/>
    <property type="match status" value="1"/>
</dbReference>
<dbReference type="InterPro" id="IPR050121">
    <property type="entry name" value="Cytochrome_P450_monoxygenase"/>
</dbReference>
<sequence length="458" mass="50928">MGVGVFAVLLLAVLALLRALRNYSCLCAIPGPPLAAWSDLWRIFARNVPRYGQRLSILHQNYGMVVRLGPNHLSIADGTRFAQINRDHPTQSVTVPQYEDHLAIPDGPMNSPENSQMTHAVWEYAHGLAQYEGLIDLSAKQLIRAIRKYQVLDLTASLRIFVSSFLTDLTTDGLLNKEPVNDQMAANNRYLRAFSVVEYMLIRSPVTALKRDRGRRMTTCSGLPLPASTVAGRGTGALPARPKTRDSSSVEGSRGAARGADGVASAFLSLFYFLLKGQRIFARLKNEIDTAFCVGSLSDLPLWRELNRLHYLDAALKESMRLSSAAAFEEEIVTLTGVTLSGFPIHRGTTIACNARVLHFDDDVFGNDVHLFQPERWLTRDAQQRSRMEHGLLLFNRCVRGCPEVEVAWLELKKVVVLIILKFNLQLFHVAEPSNDKDDGMDSPPSMIVGFTPRLPGF</sequence>
<dbReference type="AlphaFoldDB" id="A0A395GTE5"/>
<evidence type="ECO:0000256" key="3">
    <source>
        <dbReference type="ARBA" id="ARBA00022723"/>
    </source>
</evidence>
<proteinExistence type="inferred from homology"/>
<gene>
    <name evidence="9" type="ORF">BO80DRAFT_412306</name>
</gene>
<keyword evidence="10" id="KW-1185">Reference proteome</keyword>
<dbReference type="InterPro" id="IPR036396">
    <property type="entry name" value="Cyt_P450_sf"/>
</dbReference>
<keyword evidence="5" id="KW-0408">Iron</keyword>
<dbReference type="VEuPathDB" id="FungiDB:BO80DRAFT_412306"/>
<evidence type="ECO:0000313" key="10">
    <source>
        <dbReference type="Proteomes" id="UP000249402"/>
    </source>
</evidence>
<evidence type="ECO:0000256" key="2">
    <source>
        <dbReference type="ARBA" id="ARBA00010617"/>
    </source>
</evidence>
<dbReference type="OrthoDB" id="3934656at2759"/>
<keyword evidence="3" id="KW-0479">Metal-binding</keyword>
<dbReference type="GO" id="GO:0020037">
    <property type="term" value="F:heme binding"/>
    <property type="evidence" value="ECO:0007669"/>
    <property type="project" value="InterPro"/>
</dbReference>
<protein>
    <submittedName>
        <fullName evidence="9">Cytochrome P450</fullName>
    </submittedName>
</protein>
<name>A0A395GTE5_9EURO</name>
<dbReference type="InterPro" id="IPR001128">
    <property type="entry name" value="Cyt_P450"/>
</dbReference>
<dbReference type="STRING" id="1448316.A0A395GTE5"/>
<dbReference type="RefSeq" id="XP_025572782.1">
    <property type="nucleotide sequence ID" value="XM_025718015.1"/>
</dbReference>
<comment type="cofactor">
    <cofactor evidence="1">
        <name>heme</name>
        <dbReference type="ChEBI" id="CHEBI:30413"/>
    </cofactor>
</comment>
<feature type="chain" id="PRO_5017188961" evidence="8">
    <location>
        <begin position="20"/>
        <end position="458"/>
    </location>
</feature>
<dbReference type="Gene3D" id="1.10.630.10">
    <property type="entry name" value="Cytochrome P450"/>
    <property type="match status" value="2"/>
</dbReference>
<evidence type="ECO:0000256" key="7">
    <source>
        <dbReference type="SAM" id="MobiDB-lite"/>
    </source>
</evidence>
<dbReference type="GO" id="GO:0044550">
    <property type="term" value="P:secondary metabolite biosynthetic process"/>
    <property type="evidence" value="ECO:0007669"/>
    <property type="project" value="UniProtKB-ARBA"/>
</dbReference>
<keyword evidence="8" id="KW-0732">Signal</keyword>
<reference evidence="9 10" key="1">
    <citation type="submission" date="2018-02" db="EMBL/GenBank/DDBJ databases">
        <title>The genomes of Aspergillus section Nigri reveals drivers in fungal speciation.</title>
        <authorList>
            <consortium name="DOE Joint Genome Institute"/>
            <person name="Vesth T.C."/>
            <person name="Nybo J."/>
            <person name="Theobald S."/>
            <person name="Brandl J."/>
            <person name="Frisvad J.C."/>
            <person name="Nielsen K.F."/>
            <person name="Lyhne E.K."/>
            <person name="Kogle M.E."/>
            <person name="Kuo A."/>
            <person name="Riley R."/>
            <person name="Clum A."/>
            <person name="Nolan M."/>
            <person name="Lipzen A."/>
            <person name="Salamov A."/>
            <person name="Henrissat B."/>
            <person name="Wiebenga A."/>
            <person name="De vries R.P."/>
            <person name="Grigoriev I.V."/>
            <person name="Mortensen U.H."/>
            <person name="Andersen M.R."/>
            <person name="Baker S.E."/>
        </authorList>
    </citation>
    <scope>NUCLEOTIDE SEQUENCE [LARGE SCALE GENOMIC DNA]</scope>
    <source>
        <strain evidence="9 10">CBS 121593</strain>
    </source>
</reference>